<keyword evidence="3" id="KW-1185">Reference proteome</keyword>
<organism evidence="2 3">
    <name type="scientific">Halorubrum cibi</name>
    <dbReference type="NCBI Taxonomy" id="413815"/>
    <lineage>
        <taxon>Archaea</taxon>
        <taxon>Methanobacteriati</taxon>
        <taxon>Methanobacteriota</taxon>
        <taxon>Stenosarchaea group</taxon>
        <taxon>Halobacteria</taxon>
        <taxon>Halobacteriales</taxon>
        <taxon>Haloferacaceae</taxon>
        <taxon>Halorubrum</taxon>
    </lineage>
</organism>
<dbReference type="EMBL" id="FXTD01000013">
    <property type="protein sequence ID" value="SMO88573.1"/>
    <property type="molecule type" value="Genomic_DNA"/>
</dbReference>
<evidence type="ECO:0000313" key="3">
    <source>
        <dbReference type="Proteomes" id="UP000319712"/>
    </source>
</evidence>
<accession>A0A521EXF6</accession>
<keyword evidence="2" id="KW-0378">Hydrolase</keyword>
<feature type="transmembrane region" description="Helical" evidence="1">
    <location>
        <begin position="106"/>
        <end position="126"/>
    </location>
</feature>
<feature type="transmembrane region" description="Helical" evidence="1">
    <location>
        <begin position="20"/>
        <end position="44"/>
    </location>
</feature>
<sequence>MRRAHTRVETRSHGTCEPLISLAVVRADVFVGHALLAFALAALLADRLGWPAERALALGAVAGAFAALPDVDMAYAAVAIDFGRLTAESLTRPSTLWDATREVHRAVTHSLVVSVLAGGAFGLWAVAWDRRPVARTVGSLLAVGVLAALVWVGSSLNGTLGLVVLGTFAVGGLAVATLARLRTDLSGRAVAAAAVLGLCSHPWGDLVTGEPPTLFYPLDVRVLDGRVLLHGDPTVHLLGAFALELAVVWLAAVAVATVTGRSWRDAIDPRAAAGLAYGVAAVLMVPPTLEVSYHFVFSILAVGIVCGGMSLTPGSESIPRPIGLSRLDASRRRPAGPPSAFGGAFSALAGITAALAGYAAVYLADEAFSFSAALFGILPV</sequence>
<feature type="transmembrane region" description="Helical" evidence="1">
    <location>
        <begin position="295"/>
        <end position="312"/>
    </location>
</feature>
<evidence type="ECO:0000256" key="1">
    <source>
        <dbReference type="SAM" id="Phobius"/>
    </source>
</evidence>
<keyword evidence="1" id="KW-0472">Membrane</keyword>
<feature type="transmembrane region" description="Helical" evidence="1">
    <location>
        <begin position="133"/>
        <end position="153"/>
    </location>
</feature>
<dbReference type="Proteomes" id="UP000319712">
    <property type="component" value="Unassembled WGS sequence"/>
</dbReference>
<reference evidence="2 3" key="1">
    <citation type="submission" date="2017-05" db="EMBL/GenBank/DDBJ databases">
        <authorList>
            <person name="Varghese N."/>
            <person name="Submissions S."/>
        </authorList>
    </citation>
    <scope>NUCLEOTIDE SEQUENCE [LARGE SCALE GENOMIC DNA]</scope>
    <source>
        <strain evidence="2 3">DSM 19504</strain>
    </source>
</reference>
<feature type="transmembrane region" description="Helical" evidence="1">
    <location>
        <begin position="185"/>
        <end position="204"/>
    </location>
</feature>
<protein>
    <submittedName>
        <fullName evidence="2">LexA-binding, inner membrane-associated putative hydrolase</fullName>
    </submittedName>
</protein>
<proteinExistence type="predicted"/>
<feature type="transmembrane region" description="Helical" evidence="1">
    <location>
        <begin position="237"/>
        <end position="259"/>
    </location>
</feature>
<feature type="transmembrane region" description="Helical" evidence="1">
    <location>
        <begin position="159"/>
        <end position="178"/>
    </location>
</feature>
<dbReference type="Pfam" id="PF04307">
    <property type="entry name" value="YdjM"/>
    <property type="match status" value="1"/>
</dbReference>
<dbReference type="RefSeq" id="WP_221929853.1">
    <property type="nucleotide sequence ID" value="NZ_FXTD01000013.1"/>
</dbReference>
<dbReference type="GO" id="GO:0016787">
    <property type="term" value="F:hydrolase activity"/>
    <property type="evidence" value="ECO:0007669"/>
    <property type="project" value="UniProtKB-KW"/>
</dbReference>
<evidence type="ECO:0000313" key="2">
    <source>
        <dbReference type="EMBL" id="SMO88573.1"/>
    </source>
</evidence>
<feature type="transmembrane region" description="Helical" evidence="1">
    <location>
        <begin position="271"/>
        <end position="289"/>
    </location>
</feature>
<keyword evidence="1" id="KW-0812">Transmembrane</keyword>
<dbReference type="InterPro" id="IPR007404">
    <property type="entry name" value="YdjM-like"/>
</dbReference>
<gene>
    <name evidence="2" type="ORF">SAMN06264867_11357</name>
</gene>
<feature type="transmembrane region" description="Helical" evidence="1">
    <location>
        <begin position="340"/>
        <end position="364"/>
    </location>
</feature>
<dbReference type="AlphaFoldDB" id="A0A521EXF6"/>
<name>A0A521EXF6_9EURY</name>
<keyword evidence="1" id="KW-1133">Transmembrane helix</keyword>